<dbReference type="AlphaFoldDB" id="A0A3B4YXX1"/>
<evidence type="ECO:0000313" key="2">
    <source>
        <dbReference type="Ensembl" id="ENSSPAP00000001523.1"/>
    </source>
</evidence>
<name>A0A3B4YXX1_9TELE</name>
<feature type="domain" description="Transposase Tc1-like" evidence="1">
    <location>
        <begin position="38"/>
        <end position="79"/>
    </location>
</feature>
<dbReference type="GO" id="GO:0015074">
    <property type="term" value="P:DNA integration"/>
    <property type="evidence" value="ECO:0007669"/>
    <property type="project" value="InterPro"/>
</dbReference>
<dbReference type="Ensembl" id="ENSSPAT00000001550.1">
    <property type="protein sequence ID" value="ENSSPAP00000001523.1"/>
    <property type="gene ID" value="ENSSPAG00000001161.1"/>
</dbReference>
<dbReference type="InterPro" id="IPR002492">
    <property type="entry name" value="Transposase_Tc1-like"/>
</dbReference>
<dbReference type="GO" id="GO:0006313">
    <property type="term" value="P:DNA transposition"/>
    <property type="evidence" value="ECO:0007669"/>
    <property type="project" value="InterPro"/>
</dbReference>
<organism evidence="2">
    <name type="scientific">Stegastes partitus</name>
    <name type="common">bicolor damselfish</name>
    <dbReference type="NCBI Taxonomy" id="144197"/>
    <lineage>
        <taxon>Eukaryota</taxon>
        <taxon>Metazoa</taxon>
        <taxon>Chordata</taxon>
        <taxon>Craniata</taxon>
        <taxon>Vertebrata</taxon>
        <taxon>Euteleostomi</taxon>
        <taxon>Actinopterygii</taxon>
        <taxon>Neopterygii</taxon>
        <taxon>Teleostei</taxon>
        <taxon>Neoteleostei</taxon>
        <taxon>Acanthomorphata</taxon>
        <taxon>Ovalentaria</taxon>
        <taxon>Pomacentridae</taxon>
        <taxon>Stegastes</taxon>
    </lineage>
</organism>
<proteinExistence type="predicted"/>
<sequence>MPKTKELFEATKAAILALLEIGLTQHGTTKLLTSRDLKNETIRNRLHEAGLKSHRAQKKLFINKRQRKARLLFAGDHKDWSVDDLDKVLFCDESNFQLMPTSANLLVRRKPGEAYKPDYVAPAVKHGGGSVTFWGCFSMGGTGQMQLCEGLLPSLKPGWRTGTFQPCLGLHNHQI</sequence>
<dbReference type="InterPro" id="IPR036397">
    <property type="entry name" value="RNaseH_sf"/>
</dbReference>
<accession>A0A3B4YXX1</accession>
<evidence type="ECO:0000259" key="1">
    <source>
        <dbReference type="Pfam" id="PF01498"/>
    </source>
</evidence>
<protein>
    <recommendedName>
        <fullName evidence="1">Transposase Tc1-like domain-containing protein</fullName>
    </recommendedName>
</protein>
<dbReference type="Pfam" id="PF01498">
    <property type="entry name" value="HTH_Tnp_Tc3_2"/>
    <property type="match status" value="1"/>
</dbReference>
<dbReference type="Gene3D" id="3.30.420.10">
    <property type="entry name" value="Ribonuclease H-like superfamily/Ribonuclease H"/>
    <property type="match status" value="1"/>
</dbReference>
<reference evidence="2" key="1">
    <citation type="submission" date="2023-09" db="UniProtKB">
        <authorList>
            <consortium name="Ensembl"/>
        </authorList>
    </citation>
    <scope>IDENTIFICATION</scope>
</reference>
<dbReference type="GO" id="GO:0003677">
    <property type="term" value="F:DNA binding"/>
    <property type="evidence" value="ECO:0007669"/>
    <property type="project" value="InterPro"/>
</dbReference>
<dbReference type="GeneTree" id="ENSGT00940000178087"/>
<dbReference type="STRING" id="144197.ENSSPAP00000001523"/>